<dbReference type="EMBL" id="DVLL01000015">
    <property type="protein sequence ID" value="HIT58835.1"/>
    <property type="molecule type" value="Genomic_DNA"/>
</dbReference>
<feature type="domain" description="Histidine kinase" evidence="14">
    <location>
        <begin position="280"/>
        <end position="496"/>
    </location>
</feature>
<dbReference type="PROSITE" id="PS50885">
    <property type="entry name" value="HAMP"/>
    <property type="match status" value="1"/>
</dbReference>
<keyword evidence="8 16" id="KW-0418">Kinase</keyword>
<dbReference type="SMART" id="SM00304">
    <property type="entry name" value="HAMP"/>
    <property type="match status" value="1"/>
</dbReference>
<dbReference type="Gene3D" id="1.10.287.130">
    <property type="match status" value="1"/>
</dbReference>
<dbReference type="GO" id="GO:0005524">
    <property type="term" value="F:ATP binding"/>
    <property type="evidence" value="ECO:0007669"/>
    <property type="project" value="UniProtKB-KW"/>
</dbReference>
<dbReference type="PROSITE" id="PS50109">
    <property type="entry name" value="HIS_KIN"/>
    <property type="match status" value="1"/>
</dbReference>
<gene>
    <name evidence="16" type="ORF">IAC39_03870</name>
</gene>
<keyword evidence="4" id="KW-1003">Cell membrane</keyword>
<evidence type="ECO:0000256" key="2">
    <source>
        <dbReference type="ARBA" id="ARBA00004236"/>
    </source>
</evidence>
<feature type="region of interest" description="Disordered" evidence="12">
    <location>
        <begin position="497"/>
        <end position="526"/>
    </location>
</feature>
<evidence type="ECO:0000259" key="15">
    <source>
        <dbReference type="PROSITE" id="PS50885"/>
    </source>
</evidence>
<evidence type="ECO:0000256" key="11">
    <source>
        <dbReference type="ARBA" id="ARBA00023136"/>
    </source>
</evidence>
<reference evidence="16" key="2">
    <citation type="journal article" date="2021" name="PeerJ">
        <title>Extensive microbial diversity within the chicken gut microbiome revealed by metagenomics and culture.</title>
        <authorList>
            <person name="Gilroy R."/>
            <person name="Ravi A."/>
            <person name="Getino M."/>
            <person name="Pursley I."/>
            <person name="Horton D.L."/>
            <person name="Alikhan N.F."/>
            <person name="Baker D."/>
            <person name="Gharbi K."/>
            <person name="Hall N."/>
            <person name="Watson M."/>
            <person name="Adriaenssens E.M."/>
            <person name="Foster-Nyarko E."/>
            <person name="Jarju S."/>
            <person name="Secka A."/>
            <person name="Antonio M."/>
            <person name="Oren A."/>
            <person name="Chaudhuri R.R."/>
            <person name="La Ragione R."/>
            <person name="Hildebrand F."/>
            <person name="Pallen M.J."/>
        </authorList>
    </citation>
    <scope>NUCLEOTIDE SEQUENCE</scope>
    <source>
        <strain evidence="16">CHK33-4379</strain>
    </source>
</reference>
<keyword evidence="11 13" id="KW-0472">Membrane</keyword>
<evidence type="ECO:0000256" key="10">
    <source>
        <dbReference type="ARBA" id="ARBA00023012"/>
    </source>
</evidence>
<dbReference type="Proteomes" id="UP000824136">
    <property type="component" value="Unassembled WGS sequence"/>
</dbReference>
<evidence type="ECO:0000256" key="1">
    <source>
        <dbReference type="ARBA" id="ARBA00000085"/>
    </source>
</evidence>
<feature type="domain" description="HAMP" evidence="15">
    <location>
        <begin position="220"/>
        <end position="272"/>
    </location>
</feature>
<name>A0A9D1KK41_9FIRM</name>
<keyword evidence="5" id="KW-0597">Phosphoprotein</keyword>
<dbReference type="AlphaFoldDB" id="A0A9D1KK41"/>
<comment type="caution">
    <text evidence="16">The sequence shown here is derived from an EMBL/GenBank/DDBJ whole genome shotgun (WGS) entry which is preliminary data.</text>
</comment>
<keyword evidence="13" id="KW-1133">Transmembrane helix</keyword>
<dbReference type="InterPro" id="IPR050351">
    <property type="entry name" value="BphY/WalK/GraS-like"/>
</dbReference>
<keyword evidence="6" id="KW-0808">Transferase</keyword>
<dbReference type="SUPFAM" id="SSF158472">
    <property type="entry name" value="HAMP domain-like"/>
    <property type="match status" value="1"/>
</dbReference>
<dbReference type="Pfam" id="PF02518">
    <property type="entry name" value="HATPase_c"/>
    <property type="match status" value="1"/>
</dbReference>
<dbReference type="Pfam" id="PF00672">
    <property type="entry name" value="HAMP"/>
    <property type="match status" value="1"/>
</dbReference>
<dbReference type="FunFam" id="3.30.565.10:FF:000006">
    <property type="entry name" value="Sensor histidine kinase WalK"/>
    <property type="match status" value="1"/>
</dbReference>
<dbReference type="InterPro" id="IPR004358">
    <property type="entry name" value="Sig_transdc_His_kin-like_C"/>
</dbReference>
<dbReference type="InterPro" id="IPR036890">
    <property type="entry name" value="HATPase_C_sf"/>
</dbReference>
<dbReference type="EC" id="2.7.13.3" evidence="3"/>
<evidence type="ECO:0000256" key="13">
    <source>
        <dbReference type="SAM" id="Phobius"/>
    </source>
</evidence>
<dbReference type="PANTHER" id="PTHR45453:SF1">
    <property type="entry name" value="PHOSPHATE REGULON SENSOR PROTEIN PHOR"/>
    <property type="match status" value="1"/>
</dbReference>
<dbReference type="GO" id="GO:0016036">
    <property type="term" value="P:cellular response to phosphate starvation"/>
    <property type="evidence" value="ECO:0007669"/>
    <property type="project" value="TreeGrafter"/>
</dbReference>
<proteinExistence type="predicted"/>
<protein>
    <recommendedName>
        <fullName evidence="3">histidine kinase</fullName>
        <ecNumber evidence="3">2.7.13.3</ecNumber>
    </recommendedName>
</protein>
<keyword evidence="9" id="KW-0067">ATP-binding</keyword>
<dbReference type="GO" id="GO:0004721">
    <property type="term" value="F:phosphoprotein phosphatase activity"/>
    <property type="evidence" value="ECO:0007669"/>
    <property type="project" value="TreeGrafter"/>
</dbReference>
<sequence>MTTLRQKISEAGAKRSEDCDCRSGWHSATLRATIWLYFSVFTAVILILIWLFQVVTMDKYYELSKRRKISQVSDKIAAAFDESDPDGIDSIVEDLAYENSMTIAVTDWNGNPVSTADFMGGYSVITSDKSYILFGYRNELLSSPERKKYDIFKNERFGTTEILYGQVLSSPKINSRGYLIFINTFLEPIGSTVEIIKEQFVFITLLTFFIALFITMLLSKRLSGPFAHLTESARNLAHGDYSTRFKKGSYYEIDELADTLNYAASEISKVDKLRNELIANVSHDLRTPLTMIKAYAEMIRDLSGDNPAKRQEHLQVIIDETNRLSELVNGLLELSKLQSGGMELSRTEFSCHDFLKEVLSKYDILSQQKGFKFELELDEDVTLYADRSKLGQVMYNFINNAVNYSGDSRRIIVRQSNRPGVTRIEVRDFGVGIEKEKLPLIFDRYYRDERTKRDVVGSGLGLSIVKELLDLHKFRFGVQSELGHGSTFWFEIKREENNGSGKGKAKAKSKDNSDENKGKNTKSHSV</sequence>
<dbReference type="SUPFAM" id="SSF47384">
    <property type="entry name" value="Homodimeric domain of signal transducing histidine kinase"/>
    <property type="match status" value="1"/>
</dbReference>
<keyword evidence="13" id="KW-0812">Transmembrane</keyword>
<evidence type="ECO:0000313" key="16">
    <source>
        <dbReference type="EMBL" id="HIT58835.1"/>
    </source>
</evidence>
<evidence type="ECO:0000256" key="12">
    <source>
        <dbReference type="SAM" id="MobiDB-lite"/>
    </source>
</evidence>
<dbReference type="GO" id="GO:0005886">
    <property type="term" value="C:plasma membrane"/>
    <property type="evidence" value="ECO:0007669"/>
    <property type="project" value="UniProtKB-SubCell"/>
</dbReference>
<keyword evidence="7" id="KW-0547">Nucleotide-binding</keyword>
<evidence type="ECO:0000256" key="9">
    <source>
        <dbReference type="ARBA" id="ARBA00022840"/>
    </source>
</evidence>
<dbReference type="FunFam" id="1.10.287.130:FF:000008">
    <property type="entry name" value="Two-component sensor histidine kinase"/>
    <property type="match status" value="1"/>
</dbReference>
<evidence type="ECO:0000256" key="8">
    <source>
        <dbReference type="ARBA" id="ARBA00022777"/>
    </source>
</evidence>
<evidence type="ECO:0000256" key="6">
    <source>
        <dbReference type="ARBA" id="ARBA00022679"/>
    </source>
</evidence>
<dbReference type="CDD" id="cd00082">
    <property type="entry name" value="HisKA"/>
    <property type="match status" value="1"/>
</dbReference>
<dbReference type="PRINTS" id="PR00344">
    <property type="entry name" value="BCTRLSENSOR"/>
</dbReference>
<keyword evidence="10" id="KW-0902">Two-component regulatory system</keyword>
<evidence type="ECO:0000256" key="3">
    <source>
        <dbReference type="ARBA" id="ARBA00012438"/>
    </source>
</evidence>
<dbReference type="CDD" id="cd06225">
    <property type="entry name" value="HAMP"/>
    <property type="match status" value="1"/>
</dbReference>
<dbReference type="SUPFAM" id="SSF55874">
    <property type="entry name" value="ATPase domain of HSP90 chaperone/DNA topoisomerase II/histidine kinase"/>
    <property type="match status" value="1"/>
</dbReference>
<evidence type="ECO:0000313" key="17">
    <source>
        <dbReference type="Proteomes" id="UP000824136"/>
    </source>
</evidence>
<dbReference type="SMART" id="SM00387">
    <property type="entry name" value="HATPase_c"/>
    <property type="match status" value="1"/>
</dbReference>
<dbReference type="InterPro" id="IPR003660">
    <property type="entry name" value="HAMP_dom"/>
</dbReference>
<evidence type="ECO:0000256" key="5">
    <source>
        <dbReference type="ARBA" id="ARBA00022553"/>
    </source>
</evidence>
<dbReference type="InterPro" id="IPR005467">
    <property type="entry name" value="His_kinase_dom"/>
</dbReference>
<evidence type="ECO:0000259" key="14">
    <source>
        <dbReference type="PROSITE" id="PS50109"/>
    </source>
</evidence>
<dbReference type="InterPro" id="IPR036097">
    <property type="entry name" value="HisK_dim/P_sf"/>
</dbReference>
<dbReference type="Gene3D" id="6.10.340.10">
    <property type="match status" value="1"/>
</dbReference>
<dbReference type="GO" id="GO:0000155">
    <property type="term" value="F:phosphorelay sensor kinase activity"/>
    <property type="evidence" value="ECO:0007669"/>
    <property type="project" value="InterPro"/>
</dbReference>
<reference evidence="16" key="1">
    <citation type="submission" date="2020-10" db="EMBL/GenBank/DDBJ databases">
        <authorList>
            <person name="Gilroy R."/>
        </authorList>
    </citation>
    <scope>NUCLEOTIDE SEQUENCE</scope>
    <source>
        <strain evidence="16">CHK33-4379</strain>
    </source>
</reference>
<dbReference type="PANTHER" id="PTHR45453">
    <property type="entry name" value="PHOSPHATE REGULON SENSOR PROTEIN PHOR"/>
    <property type="match status" value="1"/>
</dbReference>
<feature type="transmembrane region" description="Helical" evidence="13">
    <location>
        <begin position="200"/>
        <end position="218"/>
    </location>
</feature>
<comment type="subcellular location">
    <subcellularLocation>
        <location evidence="2">Cell membrane</location>
    </subcellularLocation>
</comment>
<dbReference type="Gene3D" id="3.30.565.10">
    <property type="entry name" value="Histidine kinase-like ATPase, C-terminal domain"/>
    <property type="match status" value="1"/>
</dbReference>
<dbReference type="Pfam" id="PF00512">
    <property type="entry name" value="HisKA"/>
    <property type="match status" value="1"/>
</dbReference>
<feature type="transmembrane region" description="Helical" evidence="13">
    <location>
        <begin position="34"/>
        <end position="57"/>
    </location>
</feature>
<dbReference type="InterPro" id="IPR003661">
    <property type="entry name" value="HisK_dim/P_dom"/>
</dbReference>
<organism evidence="16 17">
    <name type="scientific">Candidatus Faeciplasma pullistercoris</name>
    <dbReference type="NCBI Taxonomy" id="2840800"/>
    <lineage>
        <taxon>Bacteria</taxon>
        <taxon>Bacillati</taxon>
        <taxon>Bacillota</taxon>
        <taxon>Clostridia</taxon>
        <taxon>Eubacteriales</taxon>
        <taxon>Oscillospiraceae</taxon>
        <taxon>Oscillospiraceae incertae sedis</taxon>
        <taxon>Candidatus Faeciplasma</taxon>
    </lineage>
</organism>
<dbReference type="SMART" id="SM00388">
    <property type="entry name" value="HisKA"/>
    <property type="match status" value="1"/>
</dbReference>
<dbReference type="InterPro" id="IPR003594">
    <property type="entry name" value="HATPase_dom"/>
</dbReference>
<comment type="catalytic activity">
    <reaction evidence="1">
        <text>ATP + protein L-histidine = ADP + protein N-phospho-L-histidine.</text>
        <dbReference type="EC" id="2.7.13.3"/>
    </reaction>
</comment>
<evidence type="ECO:0000256" key="4">
    <source>
        <dbReference type="ARBA" id="ARBA00022475"/>
    </source>
</evidence>
<feature type="compositionally biased region" description="Basic and acidic residues" evidence="12">
    <location>
        <begin position="508"/>
        <end position="518"/>
    </location>
</feature>
<evidence type="ECO:0000256" key="7">
    <source>
        <dbReference type="ARBA" id="ARBA00022741"/>
    </source>
</evidence>
<accession>A0A9D1KK41</accession>